<keyword evidence="1" id="KW-0472">Membrane</keyword>
<keyword evidence="1" id="KW-0812">Transmembrane</keyword>
<keyword evidence="3" id="KW-1185">Reference proteome</keyword>
<dbReference type="OrthoDB" id="401237at2"/>
<dbReference type="AlphaFoldDB" id="A0A449B5F0"/>
<name>A0A449B5F0_9BACT</name>
<organism evidence="2 3">
    <name type="scientific">Mycoplasmopsis maculosa</name>
    <dbReference type="NCBI Taxonomy" id="114885"/>
    <lineage>
        <taxon>Bacteria</taxon>
        <taxon>Bacillati</taxon>
        <taxon>Mycoplasmatota</taxon>
        <taxon>Mycoplasmoidales</taxon>
        <taxon>Metamycoplasmataceae</taxon>
        <taxon>Mycoplasmopsis</taxon>
    </lineage>
</organism>
<protein>
    <submittedName>
        <fullName evidence="2">Uncharacterized protein</fullName>
    </submittedName>
</protein>
<reference evidence="2 3" key="1">
    <citation type="submission" date="2019-01" db="EMBL/GenBank/DDBJ databases">
        <authorList>
            <consortium name="Pathogen Informatics"/>
        </authorList>
    </citation>
    <scope>NUCLEOTIDE SEQUENCE [LARGE SCALE GENOMIC DNA]</scope>
    <source>
        <strain evidence="2 3">NCTC10168</strain>
    </source>
</reference>
<evidence type="ECO:0000256" key="1">
    <source>
        <dbReference type="SAM" id="Phobius"/>
    </source>
</evidence>
<dbReference type="EMBL" id="LR215037">
    <property type="protein sequence ID" value="VEU75799.1"/>
    <property type="molecule type" value="Genomic_DNA"/>
</dbReference>
<dbReference type="KEGG" id="mmau:NCTC10168_00739"/>
<proteinExistence type="predicted"/>
<dbReference type="RefSeq" id="WP_129647205.1">
    <property type="nucleotide sequence ID" value="NZ_LR215037.1"/>
</dbReference>
<evidence type="ECO:0000313" key="2">
    <source>
        <dbReference type="EMBL" id="VEU75799.1"/>
    </source>
</evidence>
<evidence type="ECO:0000313" key="3">
    <source>
        <dbReference type="Proteomes" id="UP000290243"/>
    </source>
</evidence>
<sequence length="123" mass="14341">MKFATISQVLPAIVSLATLNVNLSLNENKYLKIKKVILNVSKIKLPEWVVVYESNLICRYSNRGVGGKNLVFRNITTNEEKTIDKIFKYSNDQLAIWSLIKVYFKSQDWFIKTFPNKLKKRII</sequence>
<keyword evidence="1" id="KW-1133">Transmembrane helix</keyword>
<feature type="transmembrane region" description="Helical" evidence="1">
    <location>
        <begin position="6"/>
        <end position="25"/>
    </location>
</feature>
<gene>
    <name evidence="2" type="ORF">NCTC10168_00739</name>
</gene>
<dbReference type="Proteomes" id="UP000290243">
    <property type="component" value="Chromosome"/>
</dbReference>
<accession>A0A449B5F0</accession>